<reference evidence="20" key="2">
    <citation type="submission" date="2025-09" db="UniProtKB">
        <authorList>
            <consortium name="Ensembl"/>
        </authorList>
    </citation>
    <scope>IDENTIFICATION</scope>
</reference>
<dbReference type="PANTHER" id="PTHR10556">
    <property type="entry name" value="3-OXO-5-ALPHA-STEROID 4-DEHYDROGENASE"/>
    <property type="match status" value="1"/>
</dbReference>
<reference evidence="20" key="1">
    <citation type="submission" date="2025-08" db="UniProtKB">
        <authorList>
            <consortium name="Ensembl"/>
        </authorList>
    </citation>
    <scope>IDENTIFICATION</scope>
</reference>
<keyword evidence="7" id="KW-0492">Microsome</keyword>
<keyword evidence="4 18" id="KW-0812">Transmembrane</keyword>
<evidence type="ECO:0000256" key="6">
    <source>
        <dbReference type="ARBA" id="ARBA00022824"/>
    </source>
</evidence>
<evidence type="ECO:0000256" key="5">
    <source>
        <dbReference type="ARBA" id="ARBA00022782"/>
    </source>
</evidence>
<dbReference type="InterPro" id="IPR001104">
    <property type="entry name" value="3-oxo-5_a-steroid_4-DH_C"/>
</dbReference>
<comment type="subcellular location">
    <subcellularLocation>
        <location evidence="2">Endoplasmic reticulum membrane</location>
        <topology evidence="2">Multi-pass membrane protein</topology>
    </subcellularLocation>
    <subcellularLocation>
        <location evidence="1">Microsome membrane</location>
        <topology evidence="1">Multi-pass membrane protein</topology>
    </subcellularLocation>
</comment>
<feature type="transmembrane region" description="Helical" evidence="18">
    <location>
        <begin position="50"/>
        <end position="73"/>
    </location>
</feature>
<keyword evidence="13 18" id="KW-0472">Membrane</keyword>
<dbReference type="GO" id="GO:0030154">
    <property type="term" value="P:cell differentiation"/>
    <property type="evidence" value="ECO:0007669"/>
    <property type="project" value="UniProtKB-KW"/>
</dbReference>
<feature type="transmembrane region" description="Helical" evidence="18">
    <location>
        <begin position="146"/>
        <end position="163"/>
    </location>
</feature>
<dbReference type="FunFam" id="1.20.120.1630:FF:000002">
    <property type="entry name" value="Steroid 5 alpha-reductase 1"/>
    <property type="match status" value="1"/>
</dbReference>
<dbReference type="Ensembl" id="ENSEBUT00000017709.1">
    <property type="protein sequence ID" value="ENSEBUP00000017133.1"/>
    <property type="gene ID" value="ENSEBUG00000010716.1"/>
</dbReference>
<name>A0A8C4QND2_EPTBU</name>
<dbReference type="InterPro" id="IPR016636">
    <property type="entry name" value="3-oxo-5-alpha-steroid_4-DH"/>
</dbReference>
<dbReference type="PROSITE" id="PS50244">
    <property type="entry name" value="S5A_REDUCTASE"/>
    <property type="match status" value="1"/>
</dbReference>
<evidence type="ECO:0000256" key="9">
    <source>
        <dbReference type="ARBA" id="ARBA00022928"/>
    </source>
</evidence>
<keyword evidence="21" id="KW-1185">Reference proteome</keyword>
<dbReference type="GO" id="GO:0005789">
    <property type="term" value="C:endoplasmic reticulum membrane"/>
    <property type="evidence" value="ECO:0007669"/>
    <property type="project" value="UniProtKB-SubCell"/>
</dbReference>
<comment type="similarity">
    <text evidence="3 18">Belongs to the steroid 5-alpha reductase family.</text>
</comment>
<feature type="transmembrane region" description="Helical" evidence="18">
    <location>
        <begin position="79"/>
        <end position="101"/>
    </location>
</feature>
<dbReference type="EC" id="1.3.1.22" evidence="18"/>
<evidence type="ECO:0000313" key="21">
    <source>
        <dbReference type="Proteomes" id="UP000694388"/>
    </source>
</evidence>
<dbReference type="PANTHER" id="PTHR10556:SF37">
    <property type="entry name" value="3-OXO-5-ALPHA-STEROID 4-DEHYDROGENASE 2"/>
    <property type="match status" value="1"/>
</dbReference>
<evidence type="ECO:0000256" key="16">
    <source>
        <dbReference type="ARBA" id="ARBA00048292"/>
    </source>
</evidence>
<evidence type="ECO:0000256" key="18">
    <source>
        <dbReference type="PIRNR" id="PIRNR015596"/>
    </source>
</evidence>
<evidence type="ECO:0000256" key="4">
    <source>
        <dbReference type="ARBA" id="ARBA00022692"/>
    </source>
</evidence>
<sequence length="255" mass="29173">MSAVLAECNDFVMAALVNMMYLLGVLYLLKQVSMASEYGRYLESRHGVRIPARLSWVLQELPAFLVPVCMFLDADVPPLPNLIILFMFCLHYCQRTFIYALRLRGRPCQISIMLAATTFCTLNGYLQSHSLLYCLHYPPDWIFGPRFLAGAVLFLSGMFINIHSDNILRNLRKPGESGYKIPKGGMFEFISGANFFGEIIEWLGYSLAAWSAPQAAFGFFTICSIGPRAYHHHRYYLEKFNDYPKSRKALIPYIF</sequence>
<organism evidence="20 21">
    <name type="scientific">Eptatretus burgeri</name>
    <name type="common">Inshore hagfish</name>
    <dbReference type="NCBI Taxonomy" id="7764"/>
    <lineage>
        <taxon>Eukaryota</taxon>
        <taxon>Metazoa</taxon>
        <taxon>Chordata</taxon>
        <taxon>Craniata</taxon>
        <taxon>Vertebrata</taxon>
        <taxon>Cyclostomata</taxon>
        <taxon>Myxini</taxon>
        <taxon>Myxiniformes</taxon>
        <taxon>Myxinidae</taxon>
        <taxon>Eptatretinae</taxon>
        <taxon>Eptatretus</taxon>
    </lineage>
</organism>
<keyword evidence="8" id="KW-0521">NADP</keyword>
<evidence type="ECO:0000256" key="12">
    <source>
        <dbReference type="ARBA" id="ARBA00023098"/>
    </source>
</evidence>
<evidence type="ECO:0000256" key="8">
    <source>
        <dbReference type="ARBA" id="ARBA00022857"/>
    </source>
</evidence>
<comment type="catalytic activity">
    <reaction evidence="17">
        <text>17beta-hydroxy-5alpha-androstan-3-one + NADP(+) = testosterone + NADPH + H(+)</text>
        <dbReference type="Rhea" id="RHEA:50820"/>
        <dbReference type="ChEBI" id="CHEBI:15378"/>
        <dbReference type="ChEBI" id="CHEBI:16330"/>
        <dbReference type="ChEBI" id="CHEBI:17347"/>
        <dbReference type="ChEBI" id="CHEBI:57783"/>
        <dbReference type="ChEBI" id="CHEBI:58349"/>
        <dbReference type="EC" id="1.3.1.22"/>
    </reaction>
    <physiologicalReaction direction="right-to-left" evidence="17">
        <dbReference type="Rhea" id="RHEA:50822"/>
    </physiologicalReaction>
</comment>
<evidence type="ECO:0000256" key="1">
    <source>
        <dbReference type="ARBA" id="ARBA00004154"/>
    </source>
</evidence>
<feature type="domain" description="3-oxo-5-alpha-steroid 4-dehydrogenase C-terminal" evidence="19">
    <location>
        <begin position="108"/>
        <end position="255"/>
    </location>
</feature>
<keyword evidence="9" id="KW-0726">Sexual differentiation</keyword>
<dbReference type="PIRSF" id="PIRSF015596">
    <property type="entry name" value="5_alpha-SR2"/>
    <property type="match status" value="1"/>
</dbReference>
<evidence type="ECO:0000256" key="7">
    <source>
        <dbReference type="ARBA" id="ARBA00022848"/>
    </source>
</evidence>
<dbReference type="GO" id="GO:0047751">
    <property type="term" value="F:3-oxo-5-alpha-steroid 4-dehydrogenase (NADP+) activity"/>
    <property type="evidence" value="ECO:0007669"/>
    <property type="project" value="UniProtKB-EC"/>
</dbReference>
<dbReference type="Pfam" id="PF02544">
    <property type="entry name" value="Steroid_dh"/>
    <property type="match status" value="1"/>
</dbReference>
<feature type="transmembrane region" description="Helical" evidence="18">
    <location>
        <begin position="12"/>
        <end position="29"/>
    </location>
</feature>
<comment type="function">
    <text evidence="18">Converts testosterone into 5-alpha-dihydrotestosterone and progesterone or corticosterone into their corresponding 5-alpha-3-oxosteroids. It plays a central role in sexual differentiation and androgen physiology.</text>
</comment>
<keyword evidence="5" id="KW-0221">Differentiation</keyword>
<keyword evidence="12" id="KW-0443">Lipid metabolism</keyword>
<evidence type="ECO:0000256" key="2">
    <source>
        <dbReference type="ARBA" id="ARBA00004477"/>
    </source>
</evidence>
<evidence type="ECO:0000256" key="15">
    <source>
        <dbReference type="ARBA" id="ARBA00048164"/>
    </source>
</evidence>
<comment type="catalytic activity">
    <reaction evidence="15 18">
        <text>a 3-oxo-5alpha-steroid + NADP(+) = a 3-oxo-Delta(4)-steroid + NADPH + H(+)</text>
        <dbReference type="Rhea" id="RHEA:54384"/>
        <dbReference type="ChEBI" id="CHEBI:13601"/>
        <dbReference type="ChEBI" id="CHEBI:15378"/>
        <dbReference type="ChEBI" id="CHEBI:47909"/>
        <dbReference type="ChEBI" id="CHEBI:57783"/>
        <dbReference type="ChEBI" id="CHEBI:58349"/>
        <dbReference type="EC" id="1.3.1.22"/>
    </reaction>
</comment>
<dbReference type="GeneTree" id="ENSGT00950000182886"/>
<evidence type="ECO:0000259" key="19">
    <source>
        <dbReference type="Pfam" id="PF02544"/>
    </source>
</evidence>
<evidence type="ECO:0000256" key="17">
    <source>
        <dbReference type="ARBA" id="ARBA00049397"/>
    </source>
</evidence>
<feature type="transmembrane region" description="Helical" evidence="18">
    <location>
        <begin position="108"/>
        <end position="126"/>
    </location>
</feature>
<evidence type="ECO:0000256" key="3">
    <source>
        <dbReference type="ARBA" id="ARBA00007742"/>
    </source>
</evidence>
<comment type="catalytic activity">
    <reaction evidence="16">
        <text>5alpha-pregnane-3,20-dione + NADP(+) = progesterone + NADPH + H(+)</text>
        <dbReference type="Rhea" id="RHEA:21952"/>
        <dbReference type="ChEBI" id="CHEBI:15378"/>
        <dbReference type="ChEBI" id="CHEBI:17026"/>
        <dbReference type="ChEBI" id="CHEBI:28952"/>
        <dbReference type="ChEBI" id="CHEBI:57783"/>
        <dbReference type="ChEBI" id="CHEBI:58349"/>
        <dbReference type="EC" id="1.3.1.22"/>
    </reaction>
    <physiologicalReaction direction="right-to-left" evidence="16">
        <dbReference type="Rhea" id="RHEA:21954"/>
    </physiologicalReaction>
</comment>
<dbReference type="InterPro" id="IPR039357">
    <property type="entry name" value="SRD5A/TECR"/>
</dbReference>
<evidence type="ECO:0000256" key="11">
    <source>
        <dbReference type="ARBA" id="ARBA00023002"/>
    </source>
</evidence>
<dbReference type="GO" id="GO:0007548">
    <property type="term" value="P:sex differentiation"/>
    <property type="evidence" value="ECO:0007669"/>
    <property type="project" value="UniProtKB-KW"/>
</dbReference>
<dbReference type="Proteomes" id="UP000694388">
    <property type="component" value="Unplaced"/>
</dbReference>
<dbReference type="AlphaFoldDB" id="A0A8C4QND2"/>
<dbReference type="GO" id="GO:0006702">
    <property type="term" value="P:androgen biosynthetic process"/>
    <property type="evidence" value="ECO:0007669"/>
    <property type="project" value="UniProtKB-ARBA"/>
</dbReference>
<protein>
    <recommendedName>
        <fullName evidence="18">3-oxo-5-alpha-steroid 4-dehydrogenase</fullName>
        <ecNumber evidence="18">1.3.1.22</ecNumber>
    </recommendedName>
</protein>
<proteinExistence type="inferred from homology"/>
<dbReference type="Gene3D" id="1.20.120.1630">
    <property type="match status" value="1"/>
</dbReference>
<evidence type="ECO:0000256" key="14">
    <source>
        <dbReference type="ARBA" id="ARBA00045549"/>
    </source>
</evidence>
<evidence type="ECO:0000313" key="20">
    <source>
        <dbReference type="Ensembl" id="ENSEBUP00000017133.1"/>
    </source>
</evidence>
<keyword evidence="6" id="KW-0256">Endoplasmic reticulum</keyword>
<comment type="function">
    <text evidence="14">Converts testosterone (T) into 5-alpha-dihydrotestosterone (DHT) and progesterone or corticosterone into their corresponding 5-alpha-3-oxosteroids. It plays a central role in sexual differentiation and androgen physiology.</text>
</comment>
<keyword evidence="11" id="KW-0560">Oxidoreductase</keyword>
<keyword evidence="10 18" id="KW-1133">Transmembrane helix</keyword>
<evidence type="ECO:0000256" key="10">
    <source>
        <dbReference type="ARBA" id="ARBA00022989"/>
    </source>
</evidence>
<dbReference type="OMA" id="KHEPRQS"/>
<accession>A0A8C4QND2</accession>
<evidence type="ECO:0000256" key="13">
    <source>
        <dbReference type="ARBA" id="ARBA00023136"/>
    </source>
</evidence>